<dbReference type="EMBL" id="SMFU01000007">
    <property type="protein sequence ID" value="TCK09420.1"/>
    <property type="molecule type" value="Genomic_DNA"/>
</dbReference>
<protein>
    <submittedName>
        <fullName evidence="1">Uncharacterized protein</fullName>
    </submittedName>
</protein>
<dbReference type="AlphaFoldDB" id="A0A4R1GPY5"/>
<gene>
    <name evidence="1" type="ORF">CLV83_1530</name>
</gene>
<proteinExistence type="predicted"/>
<accession>A0A4R1GPY5</accession>
<sequence length="371" mass="40713">MSKTGSIGLIGFDDRERNQLEVFLNSSENPGFVETDPVKADALLVNLASADDKKRFLRWYTGRADCPVVAVVDDQTVSGGMHTLKRPMTLAGLKKVLREVIREVQSSASASSGLSGAGEADTQSLLKMTPEELKALIAASGVAPKKAKPRTADQDVGRDGRKENLILRWSDAEWQSLVRSACGTLPDLDLSNPSDRRRLSFSAAAQGRFLDQINQVVARGRDNGVPVQVTGIPGELIYFPELDLFSYDLDPDLLIQMANSRFGPGELGCEELTEQSPNRPTAMRDELLWVLALFTAAGRVPDYLDPAAPLILKEMPDLSRFLLTPHAERIARAWYSEKQSATAIAYSLKIPQRYVFSFMVAADAAGLFERQ</sequence>
<comment type="caution">
    <text evidence="1">The sequence shown here is derived from an EMBL/GenBank/DDBJ whole genome shotgun (WGS) entry which is preliminary data.</text>
</comment>
<dbReference type="RefSeq" id="WP_132289685.1">
    <property type="nucleotide sequence ID" value="NZ_SMFU01000007.1"/>
</dbReference>
<evidence type="ECO:0000313" key="2">
    <source>
        <dbReference type="Proteomes" id="UP000294546"/>
    </source>
</evidence>
<name>A0A4R1GPY5_9GAMM</name>
<evidence type="ECO:0000313" key="1">
    <source>
        <dbReference type="EMBL" id="TCK09420.1"/>
    </source>
</evidence>
<dbReference type="Proteomes" id="UP000294546">
    <property type="component" value="Unassembled WGS sequence"/>
</dbReference>
<dbReference type="OrthoDB" id="3212305at2"/>
<keyword evidence="2" id="KW-1185">Reference proteome</keyword>
<reference evidence="1 2" key="1">
    <citation type="submission" date="2019-03" db="EMBL/GenBank/DDBJ databases">
        <title>Genomic Encyclopedia of Archaeal and Bacterial Type Strains, Phase II (KMG-II): from individual species to whole genera.</title>
        <authorList>
            <person name="Goeker M."/>
        </authorList>
    </citation>
    <scope>NUCLEOTIDE SEQUENCE [LARGE SCALE GENOMIC DNA]</scope>
    <source>
        <strain evidence="1 2">DSM 27697</strain>
    </source>
</reference>
<organism evidence="1 2">
    <name type="scientific">Marinobacterium mangrovicola</name>
    <dbReference type="NCBI Taxonomy" id="1476959"/>
    <lineage>
        <taxon>Bacteria</taxon>
        <taxon>Pseudomonadati</taxon>
        <taxon>Pseudomonadota</taxon>
        <taxon>Gammaproteobacteria</taxon>
        <taxon>Oceanospirillales</taxon>
        <taxon>Oceanospirillaceae</taxon>
        <taxon>Marinobacterium</taxon>
    </lineage>
</organism>